<dbReference type="Pfam" id="PF00031">
    <property type="entry name" value="Cystatin"/>
    <property type="match status" value="1"/>
</dbReference>
<reference evidence="12" key="5">
    <citation type="journal article" date="2015" name="Ecotoxicol. Environ. Saf.">
        <title>Proteomic analysis of anatoxin-a acute toxicity in zebrafish reveals gender specific responses and additional mechanisms of cell stress.</title>
        <authorList>
            <person name="Carneiro M."/>
            <person name="Gutierrez-Praena D."/>
            <person name="Osorio H."/>
            <person name="Vasconcelos V."/>
            <person name="Carvalho A.P."/>
            <person name="Campos A."/>
        </authorList>
    </citation>
    <scope>NUCLEOTIDE SEQUENCE</scope>
    <source>
        <strain evidence="12">Tuebingen</strain>
    </source>
</reference>
<dbReference type="eggNOG" id="ENOG502S28K">
    <property type="taxonomic scope" value="Eukaryota"/>
</dbReference>
<dbReference type="RefSeq" id="NP_001373753.1">
    <property type="nucleotide sequence ID" value="NM_001386824.1"/>
</dbReference>
<organism evidence="10">
    <name type="scientific">Danio rerio</name>
    <name type="common">Zebrafish</name>
    <name type="synonym">Brachydanio rerio</name>
    <dbReference type="NCBI Taxonomy" id="7955"/>
    <lineage>
        <taxon>Eukaryota</taxon>
        <taxon>Metazoa</taxon>
        <taxon>Chordata</taxon>
        <taxon>Craniata</taxon>
        <taxon>Vertebrata</taxon>
        <taxon>Euteleostomi</taxon>
        <taxon>Actinopterygii</taxon>
        <taxon>Neopterygii</taxon>
        <taxon>Teleostei</taxon>
        <taxon>Ostariophysi</taxon>
        <taxon>Cypriniformes</taxon>
        <taxon>Danionidae</taxon>
        <taxon>Danioninae</taxon>
        <taxon>Danio</taxon>
    </lineage>
</organism>
<evidence type="ECO:0000256" key="6">
    <source>
        <dbReference type="ARBA" id="ARBA00023180"/>
    </source>
</evidence>
<gene>
    <name evidence="10 12 13" type="primary">fetub</name>
    <name evidence="12" type="synonym">im:6910148</name>
</gene>
<reference evidence="12" key="6">
    <citation type="journal article" date="2015" name="Nat. Commun.">
        <title>RFX transcription factors are essential for hearing in mice.</title>
        <authorList>
            <person name="Elkon R."/>
            <person name="Milon B."/>
            <person name="Morrison L."/>
            <person name="Shah M."/>
            <person name="Vijayakumar S."/>
            <person name="Racherla M."/>
            <person name="Leitch C.C."/>
            <person name="Silipino L."/>
            <person name="Hadi S."/>
            <person name="Weiss-Gayet M."/>
            <person name="Barras E."/>
            <person name="Schmid C.D."/>
            <person name="Ait-Lounis A."/>
            <person name="Barnes A."/>
            <person name="Song Y."/>
            <person name="Eisenman D.J."/>
            <person name="Eliyahu E."/>
            <person name="Frolenkov G.I."/>
            <person name="Strome S.E."/>
            <person name="Durand B."/>
            <person name="Zaghloul N.A."/>
            <person name="Jones S.M."/>
            <person name="Reith W."/>
            <person name="Hertzano R."/>
        </authorList>
    </citation>
    <scope>NUCLEOTIDE SEQUENCE</scope>
    <source>
        <strain evidence="12">Tuebingen</strain>
    </source>
</reference>
<dbReference type="CDD" id="cd00042">
    <property type="entry name" value="CY"/>
    <property type="match status" value="1"/>
</dbReference>
<dbReference type="GeneID" id="569489"/>
<keyword evidence="14" id="KW-1267">Proteomics identification</keyword>
<feature type="region of interest" description="Disordered" evidence="7">
    <location>
        <begin position="273"/>
        <end position="374"/>
    </location>
</feature>
<accession>E7FE90</accession>
<dbReference type="GO" id="GO:0004866">
    <property type="term" value="F:endopeptidase inhibitor activity"/>
    <property type="evidence" value="ECO:0000318"/>
    <property type="project" value="GO_Central"/>
</dbReference>
<sequence>MMKQCVVLVILLGFFGVHGAPVENLTPGSCQDAVTNGAAAEALNKINLDRKEGYVLGLDRLSNAFYMKHGETGIVFYLTLDVLETKCHVLSKKPWKSCEIRSPEEYPVYGQCKAVMYMNRVHRVARLYKYSCTVRPVPASKIQERCPDCPMQLSGDNEEVLKTVKMGMEKYNNESGLNNYFAPLNITRASASLHLGRFYTAEFTIQETVCSSKTKDVDVSKCELMACEFAHKGLCKASHSVTVTKEEHLNIQCEIFEPEAAEEEKKKHLLGGEVDHSHTTGSSTAHDHTKTHTHEHSHEHTHEHDHTKPHSHDHDHDHTKPHTHNHTHSHEHDHGHTHSHDHDHEHTHHAKAHEHGQDEWEHQHHQYGHKKDETHEHDHEIVLDHDHKHRHIHEHEHHHHHHHDKSHQTKSRRPDGIFNVLPPVDKPMILPSFPDKPAAGPEQPSTLPLLPDPEIPGQKEPTIHTFPSKTSPECPAQSTIENGLLKQIVSEDPLFKPAA</sequence>
<reference evidence="12" key="4">
    <citation type="journal article" date="2015" name="BMC Genomics">
        <title>High-throughput RNA sequencing reveals the effects of 2,2',4,4' -tetrabromodiphenyl ether on retina and bone development of zebrafish larvae.</title>
        <authorList>
            <person name="Xu T."/>
            <person name="Zhao J."/>
            <person name="Yin D."/>
            <person name="Zhao Q."/>
            <person name="Dong B."/>
        </authorList>
    </citation>
    <scope>NUCLEOTIDE SEQUENCE</scope>
    <source>
        <strain evidence="12">Tuebingen</strain>
    </source>
</reference>
<dbReference type="KEGG" id="dre:569489"/>
<evidence type="ECO:0000256" key="3">
    <source>
        <dbReference type="ARBA" id="ARBA00022729"/>
    </source>
</evidence>
<dbReference type="AlphaFoldDB" id="E7FE90"/>
<dbReference type="STRING" id="7955.ENSDARP00000070561"/>
<dbReference type="InterPro" id="IPR046350">
    <property type="entry name" value="Cystatin_sf"/>
</dbReference>
<comment type="subcellular location">
    <subcellularLocation>
        <location evidence="1">Secreted</location>
    </subcellularLocation>
</comment>
<keyword evidence="3 8" id="KW-0732">Signal</keyword>
<dbReference type="GO" id="GO:0060255">
    <property type="term" value="P:regulation of macromolecule metabolic process"/>
    <property type="evidence" value="ECO:0007669"/>
    <property type="project" value="UniProtKB-ARBA"/>
</dbReference>
<keyword evidence="4" id="KW-0677">Repeat</keyword>
<dbReference type="PANTHER" id="PTHR13814:SF10">
    <property type="entry name" value="FETUIN-B"/>
    <property type="match status" value="1"/>
</dbReference>
<dbReference type="FunFam" id="3.10.450.10:FF:000005">
    <property type="entry name" value="Histidine-rich glycoprotein"/>
    <property type="match status" value="1"/>
</dbReference>
<dbReference type="ZFIN" id="ZDB-GENE-050208-4">
    <property type="gene designation" value="fetub"/>
</dbReference>
<keyword evidence="6" id="KW-0325">Glycoprotein</keyword>
<dbReference type="FunFam" id="3.10.450.10:FF:000029">
    <property type="entry name" value="Fetuin B"/>
    <property type="match status" value="1"/>
</dbReference>
<reference evidence="12" key="9">
    <citation type="journal article" date="2022" name="J. Genet. Genomics">
        <title>Cdx1b protects intestinal cell fate by repressing signaling networks for liver specification.</title>
        <authorList>
            <person name="Jin Q."/>
            <person name="Gao Y."/>
            <person name="Shuai S."/>
            <person name="Chen Y."/>
            <person name="Wang K."/>
            <person name="Chen J."/>
            <person name="Peng J."/>
            <person name="Gao C."/>
        </authorList>
    </citation>
    <scope>NUCLEOTIDE SEQUENCE</scope>
    <source>
        <strain evidence="12">Tuebingen</strain>
    </source>
</reference>
<dbReference type="InterPro" id="IPR050735">
    <property type="entry name" value="Kininogen_Fetuin_HRG"/>
</dbReference>
<proteinExistence type="evidence at protein level"/>
<dbReference type="OMA" id="GKGHFPF"/>
<evidence type="ECO:0000313" key="10">
    <source>
        <dbReference type="Ensembl" id="ENSDARP00000070561"/>
    </source>
</evidence>
<evidence type="ECO:0000256" key="8">
    <source>
        <dbReference type="SAM" id="SignalP"/>
    </source>
</evidence>
<reference evidence="12" key="10">
    <citation type="submission" date="2025-04" db="UniProtKB">
        <authorList>
            <consortium name="RefSeq"/>
        </authorList>
    </citation>
    <scope>IDENTIFICATION</scope>
    <source>
        <strain evidence="12">Tuebingen</strain>
    </source>
</reference>
<name>E7FE90_DANRE</name>
<feature type="region of interest" description="Disordered" evidence="7">
    <location>
        <begin position="434"/>
        <end position="476"/>
    </location>
</feature>
<dbReference type="InterPro" id="IPR001363">
    <property type="entry name" value="Prot_inh_fetuin_CS"/>
</dbReference>
<dbReference type="Proteomes" id="UP000000437">
    <property type="component" value="Chromosome 22"/>
</dbReference>
<dbReference type="Bgee" id="ENSDARG00000053973">
    <property type="expression patterns" value="Expressed in liver and 21 other cell types or tissues"/>
</dbReference>
<keyword evidence="11" id="KW-1185">Reference proteome</keyword>
<feature type="chain" id="PRO_5043058445" evidence="8 12">
    <location>
        <begin position="20"/>
        <end position="499"/>
    </location>
</feature>
<reference evidence="12" key="8">
    <citation type="journal article" date="2017" name="Nat. Commun.">
        <title>Evolution of complexity in the zebrafish synapse proteome.</title>
        <authorList>
            <person name="Bayes A."/>
            <person name="Collins M.O."/>
            <person name="Reig-Viader R."/>
            <person name="Gou G."/>
            <person name="Goulding D."/>
            <person name="Izquierdo A."/>
            <person name="Choudhary J.S."/>
            <person name="Emes R.D."/>
            <person name="Grant S.G."/>
        </authorList>
    </citation>
    <scope>NUCLEOTIDE SEQUENCE</scope>
    <source>
        <strain evidence="12">Tuebingen</strain>
    </source>
</reference>
<dbReference type="InterPro" id="IPR000010">
    <property type="entry name" value="Cystatin_dom"/>
</dbReference>
<feature type="domain" description="Cystatin fetuin-B-type" evidence="9">
    <location>
        <begin position="19"/>
        <end position="133"/>
    </location>
</feature>
<protein>
    <submittedName>
        <fullName evidence="10 12">Fetuin B</fullName>
    </submittedName>
</protein>
<dbReference type="PROSITE" id="PS51530">
    <property type="entry name" value="CYSTATIN_FETUIN_B"/>
    <property type="match status" value="2"/>
</dbReference>
<evidence type="ECO:0000313" key="13">
    <source>
        <dbReference type="ZFIN" id="ZDB-GENE-050208-4"/>
    </source>
</evidence>
<dbReference type="AGR" id="ZFIN:ZDB-GENE-050208-4"/>
<keyword evidence="5" id="KW-1015">Disulfide bond</keyword>
<dbReference type="Ensembl" id="ENSDART00000076082.6">
    <property type="protein sequence ID" value="ENSDARP00000070561.4"/>
    <property type="gene ID" value="ENSDARG00000053973.6"/>
</dbReference>
<keyword evidence="2" id="KW-0964">Secreted</keyword>
<dbReference type="GO" id="GO:0005576">
    <property type="term" value="C:extracellular region"/>
    <property type="evidence" value="ECO:0000318"/>
    <property type="project" value="GO_Central"/>
</dbReference>
<evidence type="ECO:0000256" key="5">
    <source>
        <dbReference type="ARBA" id="ARBA00023157"/>
    </source>
</evidence>
<dbReference type="OrthoDB" id="9941887at2759"/>
<feature type="domain" description="Cystatin fetuin-B-type" evidence="9">
    <location>
        <begin position="144"/>
        <end position="254"/>
    </location>
</feature>
<evidence type="ECO:0000256" key="2">
    <source>
        <dbReference type="ARBA" id="ARBA00022525"/>
    </source>
</evidence>
<evidence type="ECO:0007829" key="14">
    <source>
        <dbReference type="PeptideAtlas" id="E7FE90"/>
    </source>
</evidence>
<feature type="compositionally biased region" description="Polar residues" evidence="7">
    <location>
        <begin position="465"/>
        <end position="476"/>
    </location>
</feature>
<evidence type="ECO:0000313" key="12">
    <source>
        <dbReference type="RefSeq" id="NP_001373753.1"/>
    </source>
</evidence>
<dbReference type="CTD" id="26998"/>
<reference evidence="12" key="1">
    <citation type="journal article" date="2006" name="Dev. Biol.">
        <title>HNF factors form a network to regulate liver-enriched genes in zebrafish.</title>
        <authorList>
            <person name="Cheng W."/>
            <person name="Guo L."/>
            <person name="Zhang Z."/>
            <person name="Soo H.M."/>
            <person name="Wen C."/>
            <person name="Wu W."/>
            <person name="Peng J."/>
        </authorList>
    </citation>
    <scope>NUCLEOTIDE SEQUENCE</scope>
    <source>
        <strain evidence="12">Tuebingen</strain>
    </source>
</reference>
<reference evidence="12" key="7">
    <citation type="journal article" date="2016" name="BMC Genomics">
        <title>Gene evolution and gene expression after whole genome duplication in fish: the PhyloFish database.</title>
        <authorList>
            <person name="Pasquier J."/>
            <person name="Cabau C."/>
            <person name="Nguyen T."/>
            <person name="Jouanno E."/>
            <person name="Severac D."/>
            <person name="Braasch I."/>
            <person name="Journot L."/>
            <person name="Pontarotti P."/>
            <person name="Klopp C."/>
            <person name="Postlethwait J.H."/>
            <person name="Guiguen Y."/>
            <person name="Bobe J."/>
        </authorList>
    </citation>
    <scope>NUCLEOTIDE SEQUENCE</scope>
    <source>
        <strain evidence="12">Tuebingen</strain>
    </source>
</reference>
<evidence type="ECO:0000259" key="9">
    <source>
        <dbReference type="PROSITE" id="PS51530"/>
    </source>
</evidence>
<dbReference type="Gene3D" id="3.10.450.10">
    <property type="match status" value="2"/>
</dbReference>
<feature type="compositionally biased region" description="Basic and acidic residues" evidence="7">
    <location>
        <begin position="285"/>
        <end position="320"/>
    </location>
</feature>
<dbReference type="InterPro" id="IPR025764">
    <property type="entry name" value="Cystatin_Fetuin_B"/>
</dbReference>
<dbReference type="PaxDb" id="7955-ENSDARP00000070561"/>
<dbReference type="SUPFAM" id="SSF54403">
    <property type="entry name" value="Cystatin/monellin"/>
    <property type="match status" value="2"/>
</dbReference>
<reference evidence="10" key="2">
    <citation type="submission" date="2011-07" db="UniProtKB">
        <authorList>
            <consortium name="Ensembl"/>
        </authorList>
    </citation>
    <scope>IDENTIFICATION</scope>
    <source>
        <strain evidence="10">Tuebingen</strain>
    </source>
</reference>
<dbReference type="MEROPS" id="I25.066"/>
<dbReference type="GO" id="GO:0005615">
    <property type="term" value="C:extracellular space"/>
    <property type="evidence" value="ECO:0007669"/>
    <property type="project" value="InterPro"/>
</dbReference>
<accession>A0A8M1QV98</accession>
<feature type="compositionally biased region" description="Basic and acidic residues" evidence="7">
    <location>
        <begin position="353"/>
        <end position="374"/>
    </location>
</feature>
<feature type="compositionally biased region" description="Basic and acidic residues" evidence="7">
    <location>
        <begin position="328"/>
        <end position="346"/>
    </location>
</feature>
<dbReference type="SMR" id="E7FE90"/>
<dbReference type="PANTHER" id="PTHR13814">
    <property type="entry name" value="FETUIN"/>
    <property type="match status" value="1"/>
</dbReference>
<dbReference type="EMBL" id="FO082298">
    <property type="status" value="NOT_ANNOTATED_CDS"/>
    <property type="molecule type" value="Genomic_DNA"/>
</dbReference>
<reference evidence="10 11" key="3">
    <citation type="journal article" date="2013" name="Nature">
        <title>The zebrafish reference genome sequence and its relationship to the human genome.</title>
        <authorList>
            <consortium name="Genome Reference Consortium Zebrafish"/>
            <person name="Howe K."/>
            <person name="Clark M.D."/>
            <person name="Torroja C.F."/>
            <person name="Torrance J."/>
            <person name="Berthelot C."/>
            <person name="Muffato M."/>
            <person name="Collins J.E."/>
            <person name="Humphray S."/>
            <person name="McLaren K."/>
            <person name="Matthews L."/>
            <person name="McLaren S."/>
            <person name="Sealy I."/>
            <person name="Caccamo M."/>
            <person name="Churcher C."/>
            <person name="Scott C."/>
            <person name="Barrett J.C."/>
            <person name="Koch R."/>
            <person name="Rauch G.J."/>
            <person name="White S."/>
            <person name="Chow W."/>
            <person name="Kilian B."/>
            <person name="Quintais L.T."/>
            <person name="Guerra-Assuncao J.A."/>
            <person name="Zhou Y."/>
            <person name="Gu Y."/>
            <person name="Yen J."/>
            <person name="Vogel J.H."/>
            <person name="Eyre T."/>
            <person name="Redmond S."/>
            <person name="Banerjee R."/>
            <person name="Chi J."/>
            <person name="Fu B."/>
            <person name="Langley E."/>
            <person name="Maguire S.F."/>
            <person name="Laird G.K."/>
            <person name="Lloyd D."/>
            <person name="Kenyon E."/>
            <person name="Donaldson S."/>
            <person name="Sehra H."/>
            <person name="Almeida-King J."/>
            <person name="Loveland J."/>
            <person name="Trevanion S."/>
            <person name="Jones M."/>
            <person name="Quail M."/>
            <person name="Willey D."/>
            <person name="Hunt A."/>
            <person name="Burton J."/>
            <person name="Sims S."/>
            <person name="McLay K."/>
            <person name="Plumb B."/>
            <person name="Davis J."/>
            <person name="Clee C."/>
            <person name="Oliver K."/>
            <person name="Clark R."/>
            <person name="Riddle C."/>
            <person name="Elliot D."/>
            <person name="Eliott D."/>
            <person name="Threadgold G."/>
            <person name="Harden G."/>
            <person name="Ware D."/>
            <person name="Begum S."/>
            <person name="Mortimore B."/>
            <person name="Mortimer B."/>
            <person name="Kerry G."/>
            <person name="Heath P."/>
            <person name="Phillimore B."/>
            <person name="Tracey A."/>
            <person name="Corby N."/>
            <person name="Dunn M."/>
            <person name="Johnson C."/>
            <person name="Wood J."/>
            <person name="Clark S."/>
            <person name="Pelan S."/>
            <person name="Griffiths G."/>
            <person name="Smith M."/>
            <person name="Glithero R."/>
            <person name="Howden P."/>
            <person name="Barker N."/>
            <person name="Lloyd C."/>
            <person name="Stevens C."/>
            <person name="Harley J."/>
            <person name="Holt K."/>
            <person name="Panagiotidis G."/>
            <person name="Lovell J."/>
            <person name="Beasley H."/>
            <person name="Henderson C."/>
            <person name="Gordon D."/>
            <person name="Auger K."/>
            <person name="Wright D."/>
            <person name="Collins J."/>
            <person name="Raisen C."/>
            <person name="Dyer L."/>
            <person name="Leung K."/>
            <person name="Robertson L."/>
            <person name="Ambridge K."/>
            <person name="Leongamornlert D."/>
            <person name="McGuire S."/>
            <person name="Gilderthorp R."/>
            <person name="Griffiths C."/>
            <person name="Manthravadi D."/>
            <person name="Nichol S."/>
            <person name="Barker G."/>
            <person name="Whitehead S."/>
            <person name="Kay M."/>
            <person name="Brown J."/>
            <person name="Murnane C."/>
            <person name="Gray E."/>
            <person name="Humphries M."/>
            <person name="Sycamore N."/>
            <person name="Barker D."/>
            <person name="Saunders D."/>
            <person name="Wallis J."/>
            <person name="Babbage A."/>
            <person name="Hammond S."/>
            <person name="Mashreghi-Mohammadi M."/>
            <person name="Barr L."/>
            <person name="Martin S."/>
            <person name="Wray P."/>
            <person name="Ellington A."/>
            <person name="Matthews N."/>
            <person name="Ellwood M."/>
            <person name="Woodmansey R."/>
            <person name="Clark G."/>
            <person name="Cooper J."/>
            <person name="Cooper J."/>
            <person name="Tromans A."/>
            <person name="Grafham D."/>
            <person name="Skuce C."/>
            <person name="Pandian R."/>
            <person name="Andrews R."/>
            <person name="Harrison E."/>
            <person name="Kimberley A."/>
            <person name="Garnett J."/>
            <person name="Fosker N."/>
            <person name="Hall R."/>
            <person name="Garner P."/>
            <person name="Kelly D."/>
            <person name="Bird C."/>
            <person name="Palmer S."/>
            <person name="Gehring I."/>
            <person name="Berger A."/>
            <person name="Dooley C.M."/>
            <person name="Ersan-Urun Z."/>
            <person name="Eser C."/>
            <person name="Geiger H."/>
            <person name="Geisler M."/>
            <person name="Karotki L."/>
            <person name="Kirn A."/>
            <person name="Konantz J."/>
            <person name="Konantz M."/>
            <person name="Oberlander M."/>
            <person name="Rudolph-Geiger S."/>
            <person name="Teucke M."/>
            <person name="Lanz C."/>
            <person name="Raddatz G."/>
            <person name="Osoegawa K."/>
            <person name="Zhu B."/>
            <person name="Rapp A."/>
            <person name="Widaa S."/>
            <person name="Langford C."/>
            <person name="Yang F."/>
            <person name="Schuster S.C."/>
            <person name="Carter N.P."/>
            <person name="Harrow J."/>
            <person name="Ning Z."/>
            <person name="Herrero J."/>
            <person name="Searle S.M."/>
            <person name="Enright A."/>
            <person name="Geisler R."/>
            <person name="Plasterk R.H."/>
            <person name="Lee C."/>
            <person name="Westerfield M."/>
            <person name="de Jong P.J."/>
            <person name="Zon L.I."/>
            <person name="Postlethwait J.H."/>
            <person name="Nusslein-Volhard C."/>
            <person name="Hubbard T.J."/>
            <person name="Roest Crollius H."/>
            <person name="Rogers J."/>
            <person name="Stemple D.L."/>
        </authorList>
    </citation>
    <scope>NUCLEOTIDE SEQUENCE [LARGE SCALE GENOMIC DNA]</scope>
    <source>
        <strain evidence="10 11">Tuebingen</strain>
    </source>
</reference>
<dbReference type="GeneTree" id="ENSGT00950000182930"/>
<dbReference type="SMART" id="SM00043">
    <property type="entry name" value="CY"/>
    <property type="match status" value="2"/>
</dbReference>
<feature type="signal peptide" evidence="8">
    <location>
        <begin position="1"/>
        <end position="19"/>
    </location>
</feature>
<feature type="compositionally biased region" description="Basic residues" evidence="7">
    <location>
        <begin position="391"/>
        <end position="411"/>
    </location>
</feature>
<evidence type="ECO:0000256" key="1">
    <source>
        <dbReference type="ARBA" id="ARBA00004613"/>
    </source>
</evidence>
<dbReference type="HOGENOM" id="CLU_044357_0_0_1"/>
<dbReference type="PROSITE" id="PS01255">
    <property type="entry name" value="FETUIN_2"/>
    <property type="match status" value="1"/>
</dbReference>
<feature type="region of interest" description="Disordered" evidence="7">
    <location>
        <begin position="391"/>
        <end position="416"/>
    </location>
</feature>
<evidence type="ECO:0000256" key="7">
    <source>
        <dbReference type="SAM" id="MobiDB-lite"/>
    </source>
</evidence>
<dbReference type="GO" id="GO:0004869">
    <property type="term" value="F:cysteine-type endopeptidase inhibitor activity"/>
    <property type="evidence" value="ECO:0007669"/>
    <property type="project" value="InterPro"/>
</dbReference>
<evidence type="ECO:0000313" key="11">
    <source>
        <dbReference type="Proteomes" id="UP000000437"/>
    </source>
</evidence>
<evidence type="ECO:0000256" key="4">
    <source>
        <dbReference type="ARBA" id="ARBA00022737"/>
    </source>
</evidence>